<reference evidence="11 12" key="2">
    <citation type="submission" date="2014-09" db="EMBL/GenBank/DDBJ databases">
        <authorList>
            <consortium name="NBRP consortium"/>
            <person name="Sawabe T."/>
            <person name="Meirelles P."/>
            <person name="Nakanishi M."/>
            <person name="Sayaka M."/>
            <person name="Hattori M."/>
            <person name="Ohkuma M."/>
        </authorList>
    </citation>
    <scope>NUCLEOTIDE SEQUENCE [LARGE SCALE GENOMIC DNA]</scope>
    <source>
        <strain evidence="12">JCM19235</strain>
    </source>
</reference>
<feature type="compositionally biased region" description="Polar residues" evidence="10">
    <location>
        <begin position="1"/>
        <end position="13"/>
    </location>
</feature>
<dbReference type="GO" id="GO:0015144">
    <property type="term" value="F:carbohydrate transmembrane transporter activity"/>
    <property type="evidence" value="ECO:0007669"/>
    <property type="project" value="TreeGrafter"/>
</dbReference>
<keyword evidence="3" id="KW-0813">Transport</keyword>
<dbReference type="Pfam" id="PF02264">
    <property type="entry name" value="LamB"/>
    <property type="match status" value="1"/>
</dbReference>
<dbReference type="SUPFAM" id="SSF56935">
    <property type="entry name" value="Porins"/>
    <property type="match status" value="1"/>
</dbReference>
<evidence type="ECO:0000313" key="12">
    <source>
        <dbReference type="Proteomes" id="UP000029228"/>
    </source>
</evidence>
<evidence type="ECO:0000256" key="7">
    <source>
        <dbReference type="ARBA" id="ARBA00023114"/>
    </source>
</evidence>
<dbReference type="Proteomes" id="UP000029228">
    <property type="component" value="Unassembled WGS sequence"/>
</dbReference>
<evidence type="ECO:0000256" key="9">
    <source>
        <dbReference type="ARBA" id="ARBA00023237"/>
    </source>
</evidence>
<comment type="caution">
    <text evidence="11">The sequence shown here is derived from an EMBL/GenBank/DDBJ whole genome shotgun (WGS) entry which is preliminary data.</text>
</comment>
<evidence type="ECO:0000256" key="2">
    <source>
        <dbReference type="ARBA" id="ARBA00007055"/>
    </source>
</evidence>
<gene>
    <name evidence="11" type="ORF">JCM19235_5218</name>
</gene>
<dbReference type="EMBL" id="BBMR01000001">
    <property type="protein sequence ID" value="GAL16669.1"/>
    <property type="molecule type" value="Genomic_DNA"/>
</dbReference>
<keyword evidence="8" id="KW-0472">Membrane</keyword>
<dbReference type="PANTHER" id="PTHR38762">
    <property type="entry name" value="CRYPTIC OUTER MEMBRANE PORIN BGLH-RELATED"/>
    <property type="match status" value="1"/>
</dbReference>
<evidence type="ECO:0000256" key="3">
    <source>
        <dbReference type="ARBA" id="ARBA00022448"/>
    </source>
</evidence>
<dbReference type="STRING" id="990268.JCM19235_5218"/>
<evidence type="ECO:0000313" key="11">
    <source>
        <dbReference type="EMBL" id="GAL16669.1"/>
    </source>
</evidence>
<evidence type="ECO:0000256" key="1">
    <source>
        <dbReference type="ARBA" id="ARBA00004571"/>
    </source>
</evidence>
<evidence type="ECO:0000256" key="5">
    <source>
        <dbReference type="ARBA" id="ARBA00022692"/>
    </source>
</evidence>
<reference evidence="11 12" key="1">
    <citation type="submission" date="2014-09" db="EMBL/GenBank/DDBJ databases">
        <title>Vibrio maritimus JCM 19235. (C45) whole genome shotgun sequence.</title>
        <authorList>
            <person name="Sawabe T."/>
            <person name="Meirelles P."/>
            <person name="Nakanishi M."/>
            <person name="Sayaka M."/>
            <person name="Hattori M."/>
            <person name="Ohkuma M."/>
        </authorList>
    </citation>
    <scope>NUCLEOTIDE SEQUENCE [LARGE SCALE GENOMIC DNA]</scope>
    <source>
        <strain evidence="12">JCM19235</strain>
    </source>
</reference>
<protein>
    <submittedName>
        <fullName evidence="11">Maltoporin</fullName>
    </submittedName>
</protein>
<dbReference type="GO" id="GO:0006811">
    <property type="term" value="P:monoatomic ion transport"/>
    <property type="evidence" value="ECO:0007669"/>
    <property type="project" value="UniProtKB-KW"/>
</dbReference>
<evidence type="ECO:0000256" key="8">
    <source>
        <dbReference type="ARBA" id="ARBA00023136"/>
    </source>
</evidence>
<dbReference type="InterPro" id="IPR003192">
    <property type="entry name" value="Porin_LamB"/>
</dbReference>
<dbReference type="PANTHER" id="PTHR38762:SF1">
    <property type="entry name" value="CRYPTIC OUTER MEMBRANE PORIN BGLH-RELATED"/>
    <property type="match status" value="1"/>
</dbReference>
<keyword evidence="7" id="KW-0626">Porin</keyword>
<keyword evidence="12" id="KW-1185">Reference proteome</keyword>
<evidence type="ECO:0000256" key="4">
    <source>
        <dbReference type="ARBA" id="ARBA00022452"/>
    </source>
</evidence>
<dbReference type="GO" id="GO:0015774">
    <property type="term" value="P:polysaccharide transport"/>
    <property type="evidence" value="ECO:0007669"/>
    <property type="project" value="TreeGrafter"/>
</dbReference>
<keyword evidence="5" id="KW-0812">Transmembrane</keyword>
<keyword evidence="6" id="KW-0406">Ion transport</keyword>
<dbReference type="GO" id="GO:0009279">
    <property type="term" value="C:cell outer membrane"/>
    <property type="evidence" value="ECO:0007669"/>
    <property type="project" value="UniProtKB-SubCell"/>
</dbReference>
<dbReference type="GO" id="GO:0046930">
    <property type="term" value="C:pore complex"/>
    <property type="evidence" value="ECO:0007669"/>
    <property type="project" value="UniProtKB-KW"/>
</dbReference>
<keyword evidence="9" id="KW-0998">Cell outer membrane</keyword>
<dbReference type="InterPro" id="IPR036998">
    <property type="entry name" value="Porin_LamB_sf"/>
</dbReference>
<organism evidence="11 12">
    <name type="scientific">Vibrio maritimus</name>
    <dbReference type="NCBI Taxonomy" id="990268"/>
    <lineage>
        <taxon>Bacteria</taxon>
        <taxon>Pseudomonadati</taxon>
        <taxon>Pseudomonadota</taxon>
        <taxon>Gammaproteobacteria</taxon>
        <taxon>Vibrionales</taxon>
        <taxon>Vibrionaceae</taxon>
        <taxon>Vibrio</taxon>
    </lineage>
</organism>
<dbReference type="AlphaFoldDB" id="A0A090RR20"/>
<proteinExistence type="inferred from homology"/>
<dbReference type="Gene3D" id="2.40.170.10">
    <property type="entry name" value="Porin, LamB type"/>
    <property type="match status" value="1"/>
</dbReference>
<accession>A0A090RR20</accession>
<dbReference type="GO" id="GO:0015288">
    <property type="term" value="F:porin activity"/>
    <property type="evidence" value="ECO:0007669"/>
    <property type="project" value="UniProtKB-KW"/>
</dbReference>
<dbReference type="InterPro" id="IPR050286">
    <property type="entry name" value="G_neg_Bact_CarbUptk_Porin"/>
</dbReference>
<feature type="region of interest" description="Disordered" evidence="10">
    <location>
        <begin position="1"/>
        <end position="22"/>
    </location>
</feature>
<name>A0A090RR20_9VIBR</name>
<evidence type="ECO:0000256" key="6">
    <source>
        <dbReference type="ARBA" id="ARBA00023065"/>
    </source>
</evidence>
<comment type="subcellular location">
    <subcellularLocation>
        <location evidence="1">Cell outer membrane</location>
        <topology evidence="1">Multi-pass membrane protein</topology>
    </subcellularLocation>
</comment>
<sequence>MSAEDWQSGSNDTAAGGSGDYEGGLHGDNWRRSYKADFRLSGIQANENGSIDLAFIYGTPTLSEGQKANLANPSLAEQDGMLLTFEHTQGNFFGGFNKFIVQYGTDGLAVGGFDNHAGEGMNAQKGKGYRFIDWGVIEQDKWNMGYSFIYGSKDIDETATSWNAPGKTDFYNAVIRPGYKWTENLATVVELGYANERKDGGDWEDLRKVTLAQEWNAGSNFWARPSIRLYVTNYSGDKVQDDANGNKAETMFGAQVEAWW</sequence>
<keyword evidence="4" id="KW-1134">Transmembrane beta strand</keyword>
<comment type="similarity">
    <text evidence="2">Belongs to the porin LamB (TC 1.B.3) family.</text>
</comment>
<evidence type="ECO:0000256" key="10">
    <source>
        <dbReference type="SAM" id="MobiDB-lite"/>
    </source>
</evidence>